<feature type="transmembrane region" description="Helical" evidence="1">
    <location>
        <begin position="288"/>
        <end position="308"/>
    </location>
</feature>
<feature type="transmembrane region" description="Helical" evidence="1">
    <location>
        <begin position="191"/>
        <end position="209"/>
    </location>
</feature>
<sequence>MSMTTRGMTIMWRKAAAVCLVAAPIALTVATGVDPALGEDQGYGIYRQHPDAVQWHSLLLHWAWVLFVPGFLGLLAPVRQRGAVLAGIAWVATILGLTTFAALMANDFVLLALEQNLPDAQVALFDPKLAALTVTTAGWQWVGLLGWGLALVLTPIAAARGRVIDWWTAGAALAGTALYLAFAISPVPVNLLGPAVLIGAYGVAAWRLVRPRAAAGPDSFGAFRRAVGRTCVYAAPLAFAAGMATVPDAGGDFAGHPTLTQVSALLLHLGWVLFVPAVLFLAARANRFTRFAAGVTVLALINFSGLMLGDSADLAAHQAYGADIAKRVTDTVGGYPSFTFGWALPSLVLSLLGLVTVAVGAAVSRVARWWQAALVVAGVAAFLGLGLGPIGVTGPLLLLAGFALMAREPGRAPAVPVPVAG</sequence>
<feature type="transmembrane region" description="Helical" evidence="1">
    <location>
        <begin position="138"/>
        <end position="159"/>
    </location>
</feature>
<dbReference type="EMBL" id="CP126980">
    <property type="protein sequence ID" value="WIM93228.1"/>
    <property type="molecule type" value="Genomic_DNA"/>
</dbReference>
<feature type="transmembrane region" description="Helical" evidence="1">
    <location>
        <begin position="342"/>
        <end position="363"/>
    </location>
</feature>
<dbReference type="RefSeq" id="WP_284914436.1">
    <property type="nucleotide sequence ID" value="NZ_CP126980.1"/>
</dbReference>
<evidence type="ECO:0000313" key="2">
    <source>
        <dbReference type="EMBL" id="WIM93228.1"/>
    </source>
</evidence>
<protein>
    <submittedName>
        <fullName evidence="2">Uncharacterized protein</fullName>
    </submittedName>
</protein>
<organism evidence="2 3">
    <name type="scientific">Actinoplanes oblitus</name>
    <dbReference type="NCBI Taxonomy" id="3040509"/>
    <lineage>
        <taxon>Bacteria</taxon>
        <taxon>Bacillati</taxon>
        <taxon>Actinomycetota</taxon>
        <taxon>Actinomycetes</taxon>
        <taxon>Micromonosporales</taxon>
        <taxon>Micromonosporaceae</taxon>
        <taxon>Actinoplanes</taxon>
    </lineage>
</organism>
<proteinExistence type="predicted"/>
<keyword evidence="3" id="KW-1185">Reference proteome</keyword>
<accession>A0ABY8W867</accession>
<feature type="transmembrane region" description="Helical" evidence="1">
    <location>
        <begin position="166"/>
        <end position="185"/>
    </location>
</feature>
<name>A0ABY8W867_9ACTN</name>
<reference evidence="2 3" key="1">
    <citation type="submission" date="2023-06" db="EMBL/GenBank/DDBJ databases">
        <authorList>
            <person name="Yushchuk O."/>
            <person name="Binda E."/>
            <person name="Ruckert-Reed C."/>
            <person name="Fedorenko V."/>
            <person name="Kalinowski J."/>
            <person name="Marinelli F."/>
        </authorList>
    </citation>
    <scope>NUCLEOTIDE SEQUENCE [LARGE SCALE GENOMIC DNA]</scope>
    <source>
        <strain evidence="2 3">NRRL 3884</strain>
    </source>
</reference>
<feature type="transmembrane region" description="Helical" evidence="1">
    <location>
        <begin position="83"/>
        <end position="105"/>
    </location>
</feature>
<keyword evidence="1" id="KW-0812">Transmembrane</keyword>
<feature type="transmembrane region" description="Helical" evidence="1">
    <location>
        <begin position="375"/>
        <end position="406"/>
    </location>
</feature>
<dbReference type="Proteomes" id="UP001240150">
    <property type="component" value="Chromosome"/>
</dbReference>
<evidence type="ECO:0000313" key="3">
    <source>
        <dbReference type="Proteomes" id="UP001240150"/>
    </source>
</evidence>
<evidence type="ECO:0000256" key="1">
    <source>
        <dbReference type="SAM" id="Phobius"/>
    </source>
</evidence>
<keyword evidence="1" id="KW-1133">Transmembrane helix</keyword>
<feature type="transmembrane region" description="Helical" evidence="1">
    <location>
        <begin position="259"/>
        <end position="281"/>
    </location>
</feature>
<keyword evidence="1" id="KW-0472">Membrane</keyword>
<feature type="transmembrane region" description="Helical" evidence="1">
    <location>
        <begin position="56"/>
        <end position="76"/>
    </location>
</feature>
<gene>
    <name evidence="2" type="ORF">ACTOB_005200</name>
</gene>
<feature type="transmembrane region" description="Helical" evidence="1">
    <location>
        <begin position="230"/>
        <end position="247"/>
    </location>
</feature>